<dbReference type="PROSITE" id="PS50102">
    <property type="entry name" value="RRM"/>
    <property type="match status" value="2"/>
</dbReference>
<sequence>MQKTKRPKNMATLFVGNLKWECTDEELFNLFSGGGFIPTNANIVMGRNGRSRGYGLVTFADASVSDSAMGVFNEQEFQGRNLIVHEDRGATRGAGKTDDTPDPNFTGTSVFVNNLSWSCSEEELKGFFASHGSVSATIALRKDGKSRGWGTVQFTTPEQAEAALSMKGQEFGGRMIECLIDKKA</sequence>
<dbReference type="InterPro" id="IPR000504">
    <property type="entry name" value="RRM_dom"/>
</dbReference>
<name>A0A9W7FAB4_9STRA</name>
<dbReference type="OrthoDB" id="439808at2759"/>
<evidence type="ECO:0000259" key="3">
    <source>
        <dbReference type="PROSITE" id="PS50102"/>
    </source>
</evidence>
<dbReference type="InterPro" id="IPR050502">
    <property type="entry name" value="Euk_RNA-bind_prot"/>
</dbReference>
<feature type="domain" description="RRM" evidence="3">
    <location>
        <begin position="11"/>
        <end position="89"/>
    </location>
</feature>
<reference evidence="4" key="1">
    <citation type="submission" date="2022-07" db="EMBL/GenBank/DDBJ databases">
        <title>Genome analysis of Parmales, a sister group of diatoms, reveals the evolutionary specialization of diatoms from phago-mixotrophs to photoautotrophs.</title>
        <authorList>
            <person name="Ban H."/>
            <person name="Sato S."/>
            <person name="Yoshikawa S."/>
            <person name="Kazumasa Y."/>
            <person name="Nakamura Y."/>
            <person name="Ichinomiya M."/>
            <person name="Saitoh K."/>
            <person name="Sato N."/>
            <person name="Blanc-Mathieu R."/>
            <person name="Endo H."/>
            <person name="Kuwata A."/>
            <person name="Ogata H."/>
        </authorList>
    </citation>
    <scope>NUCLEOTIDE SEQUENCE</scope>
</reference>
<evidence type="ECO:0000256" key="1">
    <source>
        <dbReference type="ARBA" id="ARBA00022884"/>
    </source>
</evidence>
<evidence type="ECO:0000313" key="5">
    <source>
        <dbReference type="Proteomes" id="UP001165082"/>
    </source>
</evidence>
<keyword evidence="5" id="KW-1185">Reference proteome</keyword>
<evidence type="ECO:0000256" key="2">
    <source>
        <dbReference type="PROSITE-ProRule" id="PRU00176"/>
    </source>
</evidence>
<feature type="domain" description="RRM" evidence="3">
    <location>
        <begin position="108"/>
        <end position="183"/>
    </location>
</feature>
<dbReference type="EMBL" id="BRXZ01000171">
    <property type="protein sequence ID" value="GMI06664.1"/>
    <property type="molecule type" value="Genomic_DNA"/>
</dbReference>
<dbReference type="CDD" id="cd00590">
    <property type="entry name" value="RRM_SF"/>
    <property type="match status" value="1"/>
</dbReference>
<dbReference type="PANTHER" id="PTHR48025">
    <property type="entry name" value="OS02G0815200 PROTEIN"/>
    <property type="match status" value="1"/>
</dbReference>
<accession>A0A9W7FAB4</accession>
<proteinExistence type="predicted"/>
<organism evidence="4 5">
    <name type="scientific">Triparma retinervis</name>
    <dbReference type="NCBI Taxonomy" id="2557542"/>
    <lineage>
        <taxon>Eukaryota</taxon>
        <taxon>Sar</taxon>
        <taxon>Stramenopiles</taxon>
        <taxon>Ochrophyta</taxon>
        <taxon>Bolidophyceae</taxon>
        <taxon>Parmales</taxon>
        <taxon>Triparmaceae</taxon>
        <taxon>Triparma</taxon>
    </lineage>
</organism>
<dbReference type="AlphaFoldDB" id="A0A9W7FAB4"/>
<protein>
    <recommendedName>
        <fullName evidence="3">RRM domain-containing protein</fullName>
    </recommendedName>
</protein>
<comment type="caution">
    <text evidence="4">The sequence shown here is derived from an EMBL/GenBank/DDBJ whole genome shotgun (WGS) entry which is preliminary data.</text>
</comment>
<gene>
    <name evidence="4" type="ORF">TrRE_jg4686</name>
</gene>
<dbReference type="PANTHER" id="PTHR48025:SF1">
    <property type="entry name" value="RRM DOMAIN-CONTAINING PROTEIN"/>
    <property type="match status" value="1"/>
</dbReference>
<dbReference type="Pfam" id="PF00076">
    <property type="entry name" value="RRM_1"/>
    <property type="match status" value="2"/>
</dbReference>
<dbReference type="InterPro" id="IPR035979">
    <property type="entry name" value="RBD_domain_sf"/>
</dbReference>
<dbReference type="GO" id="GO:0005634">
    <property type="term" value="C:nucleus"/>
    <property type="evidence" value="ECO:0007669"/>
    <property type="project" value="TreeGrafter"/>
</dbReference>
<dbReference type="InterPro" id="IPR012677">
    <property type="entry name" value="Nucleotide-bd_a/b_plait_sf"/>
</dbReference>
<dbReference type="Proteomes" id="UP001165082">
    <property type="component" value="Unassembled WGS sequence"/>
</dbReference>
<dbReference type="Gene3D" id="3.30.70.330">
    <property type="match status" value="2"/>
</dbReference>
<dbReference type="SMART" id="SM00360">
    <property type="entry name" value="RRM"/>
    <property type="match status" value="2"/>
</dbReference>
<dbReference type="GO" id="GO:0003729">
    <property type="term" value="F:mRNA binding"/>
    <property type="evidence" value="ECO:0007669"/>
    <property type="project" value="TreeGrafter"/>
</dbReference>
<dbReference type="SUPFAM" id="SSF54928">
    <property type="entry name" value="RNA-binding domain, RBD"/>
    <property type="match status" value="2"/>
</dbReference>
<keyword evidence="1 2" id="KW-0694">RNA-binding</keyword>
<evidence type="ECO:0000313" key="4">
    <source>
        <dbReference type="EMBL" id="GMI06664.1"/>
    </source>
</evidence>